<evidence type="ECO:0000256" key="1">
    <source>
        <dbReference type="SAM" id="MobiDB-lite"/>
    </source>
</evidence>
<evidence type="ECO:0008006" key="5">
    <source>
        <dbReference type="Google" id="ProtNLM"/>
    </source>
</evidence>
<dbReference type="AlphaFoldDB" id="A0A8D0L8B1"/>
<evidence type="ECO:0000256" key="2">
    <source>
        <dbReference type="SAM" id="Phobius"/>
    </source>
</evidence>
<dbReference type="Proteomes" id="UP000694392">
    <property type="component" value="Unplaced"/>
</dbReference>
<keyword evidence="2" id="KW-0812">Transmembrane</keyword>
<feature type="transmembrane region" description="Helical" evidence="2">
    <location>
        <begin position="119"/>
        <end position="140"/>
    </location>
</feature>
<dbReference type="InterPro" id="IPR035004">
    <property type="entry name" value="Emerin"/>
</dbReference>
<feature type="region of interest" description="Disordered" evidence="1">
    <location>
        <begin position="1"/>
        <end position="25"/>
    </location>
</feature>
<name>A0A8D0L8B1_SPHPU</name>
<accession>A0A8D0L8B1</accession>
<proteinExistence type="predicted"/>
<feature type="region of interest" description="Disordered" evidence="1">
    <location>
        <begin position="65"/>
        <end position="108"/>
    </location>
</feature>
<evidence type="ECO:0000313" key="4">
    <source>
        <dbReference type="Proteomes" id="UP000694392"/>
    </source>
</evidence>
<dbReference type="PANTHER" id="PTHR15171:SF2">
    <property type="entry name" value="EMERIN"/>
    <property type="match status" value="1"/>
</dbReference>
<keyword evidence="2" id="KW-0472">Membrane</keyword>
<organism evidence="3 4">
    <name type="scientific">Sphenodon punctatus</name>
    <name type="common">Tuatara</name>
    <name type="synonym">Hatteria punctata</name>
    <dbReference type="NCBI Taxonomy" id="8508"/>
    <lineage>
        <taxon>Eukaryota</taxon>
        <taxon>Metazoa</taxon>
        <taxon>Chordata</taxon>
        <taxon>Craniata</taxon>
        <taxon>Vertebrata</taxon>
        <taxon>Euteleostomi</taxon>
        <taxon>Lepidosauria</taxon>
        <taxon>Sphenodontia</taxon>
        <taxon>Sphenodontidae</taxon>
        <taxon>Sphenodon</taxon>
    </lineage>
</organism>
<feature type="compositionally biased region" description="Pro residues" evidence="1">
    <location>
        <begin position="1"/>
        <end position="10"/>
    </location>
</feature>
<evidence type="ECO:0000313" key="3">
    <source>
        <dbReference type="Ensembl" id="ENSSPUP00000016106.1"/>
    </source>
</evidence>
<sequence length="154" mass="16457">MPPPPNPLTCPSPLDWDGDVSEDSYSSSRLYGAALSSGGHLGAATTRQPIGELLYSAARQEATATGRDSGTYQSVWQRQAPSPASSLGLQPRRAIRPELQTPAAAGGGSGAGSRRFLPLWLQLLVFLLLAAFLGYAYFYLQGGDDNPFRPYLQN</sequence>
<dbReference type="PANTHER" id="PTHR15171">
    <property type="entry name" value="EMERIN"/>
    <property type="match status" value="1"/>
</dbReference>
<dbReference type="Ensembl" id="ENSSPUT00000017169.1">
    <property type="protein sequence ID" value="ENSSPUP00000016106.1"/>
    <property type="gene ID" value="ENSSPUG00000012459.1"/>
</dbReference>
<reference evidence="3" key="1">
    <citation type="submission" date="2025-08" db="UniProtKB">
        <authorList>
            <consortium name="Ensembl"/>
        </authorList>
    </citation>
    <scope>IDENTIFICATION</scope>
</reference>
<dbReference type="GO" id="GO:0005635">
    <property type="term" value="C:nuclear envelope"/>
    <property type="evidence" value="ECO:0007669"/>
    <property type="project" value="InterPro"/>
</dbReference>
<reference evidence="3" key="2">
    <citation type="submission" date="2025-09" db="UniProtKB">
        <authorList>
            <consortium name="Ensembl"/>
        </authorList>
    </citation>
    <scope>IDENTIFICATION</scope>
</reference>
<keyword evidence="4" id="KW-1185">Reference proteome</keyword>
<feature type="compositionally biased region" description="Polar residues" evidence="1">
    <location>
        <begin position="65"/>
        <end position="88"/>
    </location>
</feature>
<protein>
    <recommendedName>
        <fullName evidence="5">Emerin</fullName>
    </recommendedName>
</protein>
<keyword evidence="2" id="KW-1133">Transmembrane helix</keyword>